<sequence length="268" mass="29419">MLKDIANMERSIPADLKGQVDAMVSRLDDVKVEVDAHISGLDALQDTEFNKLVDRVDVAKIDDSKSLADDAIKRLPGINATIQQAVSNNAETSGILGDQTLDATDNLTSELEDGRTLENEAEQTDDLRLMMTEGMMKERGSEGERKRTGSDSFGSNVVLRGGAASPVEGAGQEVGGGSQPAVPPRSDRPWVRACSGSTDGLSSSGRRDDIIKRRRRRKKMKRRRKMKSRGSLTSALSSDWMMRTMHLLWIILKVKLMTPLVLSRASEH</sequence>
<dbReference type="Proteomes" id="UP000518266">
    <property type="component" value="Unassembled WGS sequence"/>
</dbReference>
<accession>A0A7J5ZAF2</accession>
<name>A0A7J5ZAF2_DISMA</name>
<feature type="compositionally biased region" description="Basic residues" evidence="1">
    <location>
        <begin position="212"/>
        <end position="228"/>
    </location>
</feature>
<dbReference type="AlphaFoldDB" id="A0A7J5ZAF2"/>
<dbReference type="EMBL" id="JAAKFY010000004">
    <property type="protein sequence ID" value="KAF3857627.1"/>
    <property type="molecule type" value="Genomic_DNA"/>
</dbReference>
<evidence type="ECO:0000256" key="1">
    <source>
        <dbReference type="SAM" id="MobiDB-lite"/>
    </source>
</evidence>
<feature type="region of interest" description="Disordered" evidence="1">
    <location>
        <begin position="137"/>
        <end position="234"/>
    </location>
</feature>
<protein>
    <submittedName>
        <fullName evidence="2">Uncharacterized protein</fullName>
    </submittedName>
</protein>
<proteinExistence type="predicted"/>
<feature type="compositionally biased region" description="Basic and acidic residues" evidence="1">
    <location>
        <begin position="137"/>
        <end position="149"/>
    </location>
</feature>
<keyword evidence="3" id="KW-1185">Reference proteome</keyword>
<comment type="caution">
    <text evidence="2">The sequence shown here is derived from an EMBL/GenBank/DDBJ whole genome shotgun (WGS) entry which is preliminary data.</text>
</comment>
<organism evidence="2 3">
    <name type="scientific">Dissostichus mawsoni</name>
    <name type="common">Antarctic cod</name>
    <dbReference type="NCBI Taxonomy" id="36200"/>
    <lineage>
        <taxon>Eukaryota</taxon>
        <taxon>Metazoa</taxon>
        <taxon>Chordata</taxon>
        <taxon>Craniata</taxon>
        <taxon>Vertebrata</taxon>
        <taxon>Euteleostomi</taxon>
        <taxon>Actinopterygii</taxon>
        <taxon>Neopterygii</taxon>
        <taxon>Teleostei</taxon>
        <taxon>Neoteleostei</taxon>
        <taxon>Acanthomorphata</taxon>
        <taxon>Eupercaria</taxon>
        <taxon>Perciformes</taxon>
        <taxon>Notothenioidei</taxon>
        <taxon>Nototheniidae</taxon>
        <taxon>Dissostichus</taxon>
    </lineage>
</organism>
<reference evidence="2 3" key="1">
    <citation type="submission" date="2020-03" db="EMBL/GenBank/DDBJ databases">
        <title>Dissostichus mawsoni Genome sequencing and assembly.</title>
        <authorList>
            <person name="Park H."/>
        </authorList>
    </citation>
    <scope>NUCLEOTIDE SEQUENCE [LARGE SCALE GENOMIC DNA]</scope>
    <source>
        <strain evidence="2">DM0001</strain>
        <tissue evidence="2">Muscle</tissue>
    </source>
</reference>
<evidence type="ECO:0000313" key="2">
    <source>
        <dbReference type="EMBL" id="KAF3857627.1"/>
    </source>
</evidence>
<evidence type="ECO:0000313" key="3">
    <source>
        <dbReference type="Proteomes" id="UP000518266"/>
    </source>
</evidence>
<gene>
    <name evidence="2" type="ORF">F7725_010828</name>
</gene>